<feature type="transmembrane region" description="Helical" evidence="1">
    <location>
        <begin position="31"/>
        <end position="49"/>
    </location>
</feature>
<organism evidence="3 4">
    <name type="scientific">Pediococcus argentinicus</name>
    <dbReference type="NCBI Taxonomy" id="480391"/>
    <lineage>
        <taxon>Bacteria</taxon>
        <taxon>Bacillati</taxon>
        <taxon>Bacillota</taxon>
        <taxon>Bacilli</taxon>
        <taxon>Lactobacillales</taxon>
        <taxon>Lactobacillaceae</taxon>
        <taxon>Pediococcus</taxon>
    </lineage>
</organism>
<name>A0A0R2N8M3_9LACO</name>
<dbReference type="RefSeq" id="WP_057800377.1">
    <property type="nucleotide sequence ID" value="NZ_BJZZ01000041.1"/>
</dbReference>
<dbReference type="PATRIC" id="fig|480391.4.peg.1292"/>
<comment type="caution">
    <text evidence="3">The sequence shown here is derived from an EMBL/GenBank/DDBJ whole genome shotgun (WGS) entry which is preliminary data.</text>
</comment>
<keyword evidence="1" id="KW-0472">Membrane</keyword>
<evidence type="ECO:0000313" key="4">
    <source>
        <dbReference type="Proteomes" id="UP000051249"/>
    </source>
</evidence>
<dbReference type="Pfam" id="PF04892">
    <property type="entry name" value="VanZ"/>
    <property type="match status" value="1"/>
</dbReference>
<reference evidence="3 4" key="1">
    <citation type="journal article" date="2015" name="Genome Announc.">
        <title>Expanding the biotechnology potential of lactobacilli through comparative genomics of 213 strains and associated genera.</title>
        <authorList>
            <person name="Sun Z."/>
            <person name="Harris H.M."/>
            <person name="McCann A."/>
            <person name="Guo C."/>
            <person name="Argimon S."/>
            <person name="Zhang W."/>
            <person name="Yang X."/>
            <person name="Jeffery I.B."/>
            <person name="Cooney J.C."/>
            <person name="Kagawa T.F."/>
            <person name="Liu W."/>
            <person name="Song Y."/>
            <person name="Salvetti E."/>
            <person name="Wrobel A."/>
            <person name="Rasinkangas P."/>
            <person name="Parkhill J."/>
            <person name="Rea M.C."/>
            <person name="O'Sullivan O."/>
            <person name="Ritari J."/>
            <person name="Douillard F.P."/>
            <person name="Paul Ross R."/>
            <person name="Yang R."/>
            <person name="Briner A.E."/>
            <person name="Felis G.E."/>
            <person name="de Vos W.M."/>
            <person name="Barrangou R."/>
            <person name="Klaenhammer T.R."/>
            <person name="Caufield P.W."/>
            <person name="Cui Y."/>
            <person name="Zhang H."/>
            <person name="O'Toole P.W."/>
        </authorList>
    </citation>
    <scope>NUCLEOTIDE SEQUENCE [LARGE SCALE GENOMIC DNA]</scope>
    <source>
        <strain evidence="3 4">DSM 23026</strain>
    </source>
</reference>
<accession>A0A0R2N8M3</accession>
<keyword evidence="1" id="KW-0812">Transmembrane</keyword>
<gene>
    <name evidence="3" type="ORF">IV88_GL001273</name>
</gene>
<dbReference type="Proteomes" id="UP000051249">
    <property type="component" value="Unassembled WGS sequence"/>
</dbReference>
<feature type="transmembrane region" description="Helical" evidence="1">
    <location>
        <begin position="105"/>
        <end position="122"/>
    </location>
</feature>
<evidence type="ECO:0000313" key="3">
    <source>
        <dbReference type="EMBL" id="KRO22177.1"/>
    </source>
</evidence>
<keyword evidence="1" id="KW-1133">Transmembrane helix</keyword>
<keyword evidence="4" id="KW-1185">Reference proteome</keyword>
<dbReference type="AlphaFoldDB" id="A0A0R2N8M3"/>
<feature type="transmembrane region" description="Helical" evidence="1">
    <location>
        <begin position="6"/>
        <end position="24"/>
    </location>
</feature>
<sequence>MNRYIPFVIFFFSTLLIFIIILGLKKTKHNIFLYCASFIYLNCVWWLILHPNSSFGVDYYYMPHFFFKNAKIVYKVCGLTDPSTFLNITMTIPAGIMIHLYLKNWLNVITVILCAIMIGFFNEGTQFLFDILFNLNRTVDITDVCTNSLGVLIGYIMTKYGVNSPTS</sequence>
<dbReference type="OrthoDB" id="2247368at2"/>
<feature type="domain" description="VanZ-like" evidence="2">
    <location>
        <begin position="38"/>
        <end position="158"/>
    </location>
</feature>
<evidence type="ECO:0000256" key="1">
    <source>
        <dbReference type="SAM" id="Phobius"/>
    </source>
</evidence>
<dbReference type="EMBL" id="JQCQ01000040">
    <property type="protein sequence ID" value="KRO22177.1"/>
    <property type="molecule type" value="Genomic_DNA"/>
</dbReference>
<dbReference type="InterPro" id="IPR006976">
    <property type="entry name" value="VanZ-like"/>
</dbReference>
<evidence type="ECO:0000259" key="2">
    <source>
        <dbReference type="Pfam" id="PF04892"/>
    </source>
</evidence>
<proteinExistence type="predicted"/>
<protein>
    <recommendedName>
        <fullName evidence="2">VanZ-like domain-containing protein</fullName>
    </recommendedName>
</protein>